<sequence length="256" mass="29580">MKKPINNNNNKIENEDIGTSSSISGSAQSESVLEPSTNIIKQQKPIKNKKKTNIIETTTETQQEKQLQQQQQPQQPKENIEIFVKSIEVTNIINSMLSCSPHFEKYSKQDNDTSEMLKKYTDIKQNSNDPNQSVNSKNNSPFYMLDNKDDKKSKSQQQQQKTKELQKSKDVSSMTKNHLENILIDKNKKQNSYISAQNNNNSFRYKPYDNNNNNNYNNNKFSKSNNEDNESKSSSINRNSKINKINSQQPKKGMWD</sequence>
<reference evidence="2 3" key="1">
    <citation type="journal article" date="2005" name="Nature">
        <title>The genome of the social amoeba Dictyostelium discoideum.</title>
        <authorList>
            <consortium name="The Dictyostelium discoideum Sequencing Consortium"/>
            <person name="Eichinger L."/>
            <person name="Pachebat J.A."/>
            <person name="Glockner G."/>
            <person name="Rajandream M.A."/>
            <person name="Sucgang R."/>
            <person name="Berriman M."/>
            <person name="Song J."/>
            <person name="Olsen R."/>
            <person name="Szafranski K."/>
            <person name="Xu Q."/>
            <person name="Tunggal B."/>
            <person name="Kummerfeld S."/>
            <person name="Madera M."/>
            <person name="Konfortov B.A."/>
            <person name="Rivero F."/>
            <person name="Bankier A.T."/>
            <person name="Lehmann R."/>
            <person name="Hamlin N."/>
            <person name="Davies R."/>
            <person name="Gaudet P."/>
            <person name="Fey P."/>
            <person name="Pilcher K."/>
            <person name="Chen G."/>
            <person name="Saunders D."/>
            <person name="Sodergren E."/>
            <person name="Davis P."/>
            <person name="Kerhornou A."/>
            <person name="Nie X."/>
            <person name="Hall N."/>
            <person name="Anjard C."/>
            <person name="Hemphill L."/>
            <person name="Bason N."/>
            <person name="Farbrother P."/>
            <person name="Desany B."/>
            <person name="Just E."/>
            <person name="Morio T."/>
            <person name="Rost R."/>
            <person name="Churcher C."/>
            <person name="Cooper J."/>
            <person name="Haydock S."/>
            <person name="van Driessche N."/>
            <person name="Cronin A."/>
            <person name="Goodhead I."/>
            <person name="Muzny D."/>
            <person name="Mourier T."/>
            <person name="Pain A."/>
            <person name="Lu M."/>
            <person name="Harper D."/>
            <person name="Lindsay R."/>
            <person name="Hauser H."/>
            <person name="James K."/>
            <person name="Quiles M."/>
            <person name="Madan Babu M."/>
            <person name="Saito T."/>
            <person name="Buchrieser C."/>
            <person name="Wardroper A."/>
            <person name="Felder M."/>
            <person name="Thangavelu M."/>
            <person name="Johnson D."/>
            <person name="Knights A."/>
            <person name="Loulseged H."/>
            <person name="Mungall K."/>
            <person name="Oliver K."/>
            <person name="Price C."/>
            <person name="Quail M.A."/>
            <person name="Urushihara H."/>
            <person name="Hernandez J."/>
            <person name="Rabbinowitsch E."/>
            <person name="Steffen D."/>
            <person name="Sanders M."/>
            <person name="Ma J."/>
            <person name="Kohara Y."/>
            <person name="Sharp S."/>
            <person name="Simmonds M."/>
            <person name="Spiegler S."/>
            <person name="Tivey A."/>
            <person name="Sugano S."/>
            <person name="White B."/>
            <person name="Walker D."/>
            <person name="Woodward J."/>
            <person name="Winckler T."/>
            <person name="Tanaka Y."/>
            <person name="Shaulsky G."/>
            <person name="Schleicher M."/>
            <person name="Weinstock G."/>
            <person name="Rosenthal A."/>
            <person name="Cox E.C."/>
            <person name="Chisholm R.L."/>
            <person name="Gibbs R."/>
            <person name="Loomis W.F."/>
            <person name="Platzer M."/>
            <person name="Kay R.R."/>
            <person name="Williams J."/>
            <person name="Dear P.H."/>
            <person name="Noegel A.A."/>
            <person name="Barrell B."/>
            <person name="Kuspa A."/>
        </authorList>
    </citation>
    <scope>NUCLEOTIDE SEQUENCE [LARGE SCALE GENOMIC DNA]</scope>
    <source>
        <strain evidence="2 3">AX4</strain>
    </source>
</reference>
<accession>Q75JK8</accession>
<dbReference type="AlphaFoldDB" id="Q75JK8"/>
<protein>
    <submittedName>
        <fullName evidence="2">Uncharacterized protein</fullName>
    </submittedName>
</protein>
<feature type="compositionally biased region" description="Low complexity" evidence="1">
    <location>
        <begin position="232"/>
        <end position="247"/>
    </location>
</feature>
<dbReference type="PaxDb" id="44689-DDB0169474"/>
<accession>Q552B7</accession>
<dbReference type="HOGENOM" id="CLU_1087499_0_0_1"/>
<feature type="compositionally biased region" description="Basic and acidic residues" evidence="1">
    <location>
        <begin position="161"/>
        <end position="170"/>
    </location>
</feature>
<dbReference type="KEGG" id="ddi:DDB_G0276081"/>
<gene>
    <name evidence="2" type="ORF">DDB_G0276081</name>
</gene>
<dbReference type="OMA" id="TIEIVTH"/>
<organism evidence="2 3">
    <name type="scientific">Dictyostelium discoideum</name>
    <name type="common">Social amoeba</name>
    <dbReference type="NCBI Taxonomy" id="44689"/>
    <lineage>
        <taxon>Eukaryota</taxon>
        <taxon>Amoebozoa</taxon>
        <taxon>Evosea</taxon>
        <taxon>Eumycetozoa</taxon>
        <taxon>Dictyostelia</taxon>
        <taxon>Dictyosteliales</taxon>
        <taxon>Dictyosteliaceae</taxon>
        <taxon>Dictyostelium</taxon>
    </lineage>
</organism>
<feature type="compositionally biased region" description="Low complexity" evidence="1">
    <location>
        <begin position="20"/>
        <end position="43"/>
    </location>
</feature>
<dbReference type="VEuPathDB" id="AmoebaDB:DDB_G0276081"/>
<proteinExistence type="predicted"/>
<name>Q75JK8_DICDI</name>
<dbReference type="dictyBase" id="DDB_G0276081"/>
<dbReference type="Proteomes" id="UP000002195">
    <property type="component" value="Unassembled WGS sequence"/>
</dbReference>
<feature type="region of interest" description="Disordered" evidence="1">
    <location>
        <begin position="1"/>
        <end position="77"/>
    </location>
</feature>
<feature type="compositionally biased region" description="Polar residues" evidence="1">
    <location>
        <begin position="123"/>
        <end position="141"/>
    </location>
</feature>
<evidence type="ECO:0000256" key="1">
    <source>
        <dbReference type="SAM" id="MobiDB-lite"/>
    </source>
</evidence>
<feature type="compositionally biased region" description="Low complexity" evidence="1">
    <location>
        <begin position="54"/>
        <end position="77"/>
    </location>
</feature>
<evidence type="ECO:0000313" key="2">
    <source>
        <dbReference type="EMBL" id="EAL69340.1"/>
    </source>
</evidence>
<dbReference type="EMBL" id="AAFI02000014">
    <property type="protein sequence ID" value="EAL69340.1"/>
    <property type="molecule type" value="Genomic_DNA"/>
</dbReference>
<comment type="caution">
    <text evidence="2">The sequence shown here is derived from an EMBL/GenBank/DDBJ whole genome shotgun (WGS) entry which is preliminary data.</text>
</comment>
<feature type="region of interest" description="Disordered" evidence="1">
    <location>
        <begin position="198"/>
        <end position="256"/>
    </location>
</feature>
<feature type="region of interest" description="Disordered" evidence="1">
    <location>
        <begin position="123"/>
        <end position="174"/>
    </location>
</feature>
<dbReference type="InParanoid" id="Q75JK8"/>
<feature type="compositionally biased region" description="Low complexity" evidence="1">
    <location>
        <begin position="1"/>
        <end position="11"/>
    </location>
</feature>
<dbReference type="GeneID" id="8620357"/>
<evidence type="ECO:0000313" key="3">
    <source>
        <dbReference type="Proteomes" id="UP000002195"/>
    </source>
</evidence>
<dbReference type="FunCoup" id="Q75JK8">
    <property type="interactions" value="744"/>
</dbReference>
<dbReference type="eggNOG" id="ENOG502RIQK">
    <property type="taxonomic scope" value="Eukaryota"/>
</dbReference>
<keyword evidence="3" id="KW-1185">Reference proteome</keyword>
<feature type="compositionally biased region" description="Low complexity" evidence="1">
    <location>
        <begin position="210"/>
        <end position="224"/>
    </location>
</feature>
<dbReference type="RefSeq" id="XP_643311.1">
    <property type="nucleotide sequence ID" value="XM_638219.1"/>
</dbReference>